<keyword evidence="3" id="KW-0732">Signal</keyword>
<dbReference type="OrthoDB" id="304381at2157"/>
<evidence type="ECO:0000313" key="5">
    <source>
        <dbReference type="EMBL" id="ELZ02667.1"/>
    </source>
</evidence>
<protein>
    <recommendedName>
        <fullName evidence="4">Fe/B12 periplasmic-binding domain-containing protein</fullName>
    </recommendedName>
</protein>
<evidence type="ECO:0000256" key="1">
    <source>
        <dbReference type="ARBA" id="ARBA00004196"/>
    </source>
</evidence>
<dbReference type="PANTHER" id="PTHR30532">
    <property type="entry name" value="IRON III DICITRATE-BINDING PERIPLASMIC PROTEIN"/>
    <property type="match status" value="1"/>
</dbReference>
<dbReference type="Gene3D" id="3.40.50.1980">
    <property type="entry name" value="Nitrogenase molybdenum iron protein domain"/>
    <property type="match status" value="2"/>
</dbReference>
<accession>M0AWG3</accession>
<dbReference type="eggNOG" id="arCOG06180">
    <property type="taxonomic scope" value="Archaea"/>
</dbReference>
<evidence type="ECO:0000259" key="4">
    <source>
        <dbReference type="PROSITE" id="PS50983"/>
    </source>
</evidence>
<feature type="domain" description="Fe/B12 periplasmic-binding" evidence="4">
    <location>
        <begin position="43"/>
        <end position="336"/>
    </location>
</feature>
<dbReference type="Proteomes" id="UP000011554">
    <property type="component" value="Unassembled WGS sequence"/>
</dbReference>
<evidence type="ECO:0000256" key="2">
    <source>
        <dbReference type="ARBA" id="ARBA00022448"/>
    </source>
</evidence>
<keyword evidence="2" id="KW-0813">Transport</keyword>
<gene>
    <name evidence="5" type="ORF">C481_08366</name>
</gene>
<dbReference type="EMBL" id="AOIO01000021">
    <property type="protein sequence ID" value="ELZ02667.1"/>
    <property type="molecule type" value="Genomic_DNA"/>
</dbReference>
<dbReference type="SUPFAM" id="SSF53807">
    <property type="entry name" value="Helical backbone' metal receptor"/>
    <property type="match status" value="1"/>
</dbReference>
<sequence length="352" mass="39278">MSGELLAGCVNSQAGEPDESTGKSYSVTVEPAGTVEFTSVPETWVSYTGDYADMGVALGQSDGLLAIGLTDRFGTRYYDELPGVSVEVADLVELWQGRTDKELFYELGADVHLIDPNFMINQVQWSEDDVAEIENAVAPFVGNTIYSRSYGWHDYTYYSMYEAFERVAAVFQERDRFDAFAQLHDEVLSDVQARLPDETPAMAILAPESTPPEAFYGYTIDGGTQTKQWQDLGARDAIERSGIGGFNDTGGTIDYETLLEIDPDVIVIWKESGVTADSFERDIVEPMREHNTASNLRAVENDRVIYSGQFYQGPIIYLFQLEMAVQDLYPDEFGDEQLFDRRAVADIVTGEF</sequence>
<proteinExistence type="predicted"/>
<comment type="caution">
    <text evidence="5">The sequence shown here is derived from an EMBL/GenBank/DDBJ whole genome shotgun (WGS) entry which is preliminary data.</text>
</comment>
<organism evidence="5 6">
    <name type="scientific">Natrialba asiatica (strain ATCC 700177 / DSM 12278 / JCM 9576 / FERM P-10747 / NBRC 102637 / 172P1)</name>
    <dbReference type="NCBI Taxonomy" id="29540"/>
    <lineage>
        <taxon>Archaea</taxon>
        <taxon>Methanobacteriati</taxon>
        <taxon>Methanobacteriota</taxon>
        <taxon>Stenosarchaea group</taxon>
        <taxon>Halobacteria</taxon>
        <taxon>Halobacteriales</taxon>
        <taxon>Natrialbaceae</taxon>
        <taxon>Natrialba</taxon>
    </lineage>
</organism>
<dbReference type="PANTHER" id="PTHR30532:SF1">
    <property type="entry name" value="IRON(3+)-HYDROXAMATE-BINDING PROTEIN FHUD"/>
    <property type="match status" value="1"/>
</dbReference>
<name>M0AWG3_NATA1</name>
<comment type="subcellular location">
    <subcellularLocation>
        <location evidence="1">Cell envelope</location>
    </subcellularLocation>
</comment>
<dbReference type="InterPro" id="IPR051313">
    <property type="entry name" value="Bact_iron-sidero_bind"/>
</dbReference>
<evidence type="ECO:0000256" key="3">
    <source>
        <dbReference type="ARBA" id="ARBA00022729"/>
    </source>
</evidence>
<reference evidence="5 6" key="1">
    <citation type="journal article" date="2014" name="PLoS Genet.">
        <title>Phylogenetically driven sequencing of extremely halophilic archaea reveals strategies for static and dynamic osmo-response.</title>
        <authorList>
            <person name="Becker E.A."/>
            <person name="Seitzer P.M."/>
            <person name="Tritt A."/>
            <person name="Larsen D."/>
            <person name="Krusor M."/>
            <person name="Yao A.I."/>
            <person name="Wu D."/>
            <person name="Madern D."/>
            <person name="Eisen J.A."/>
            <person name="Darling A.E."/>
            <person name="Facciotti M.T."/>
        </authorList>
    </citation>
    <scope>NUCLEOTIDE SEQUENCE [LARGE SCALE GENOMIC DNA]</scope>
    <source>
        <strain evidence="5 6">DSM 12278</strain>
    </source>
</reference>
<dbReference type="PATRIC" id="fig|29540.5.peg.1705"/>
<dbReference type="Pfam" id="PF01497">
    <property type="entry name" value="Peripla_BP_2"/>
    <property type="match status" value="1"/>
</dbReference>
<dbReference type="InterPro" id="IPR002491">
    <property type="entry name" value="ABC_transptr_periplasmic_BD"/>
</dbReference>
<evidence type="ECO:0000313" key="6">
    <source>
        <dbReference type="Proteomes" id="UP000011554"/>
    </source>
</evidence>
<keyword evidence="6" id="KW-1185">Reference proteome</keyword>
<dbReference type="PROSITE" id="PS50983">
    <property type="entry name" value="FE_B12_PBP"/>
    <property type="match status" value="1"/>
</dbReference>
<dbReference type="AlphaFoldDB" id="M0AWG3"/>